<sequence length="180" mass="20617">MSDNIFFIKVRHDHSLMKFDVSNEVGDPEETGECEPDKEALPDNYERIGLEALFPARDQDNHDILPNIDQRRSSEIAFDDVTLGNVIANYRMSKSKLSKLKLPAKPKRRNITSRYGGFTIGYLDTEPDVMYTGKEIRRSDTYSCRVKDYVGSNTKHFTEPPTSDSLNRIGLHKQSIFKLV</sequence>
<dbReference type="Proteomes" id="UP001208570">
    <property type="component" value="Unassembled WGS sequence"/>
</dbReference>
<proteinExistence type="predicted"/>
<evidence type="ECO:0000313" key="1">
    <source>
        <dbReference type="EMBL" id="KAK2145916.1"/>
    </source>
</evidence>
<reference evidence="1" key="1">
    <citation type="journal article" date="2023" name="Mol. Biol. Evol.">
        <title>Third-Generation Sequencing Reveals the Adaptive Role of the Epigenome in Three Deep-Sea Polychaetes.</title>
        <authorList>
            <person name="Perez M."/>
            <person name="Aroh O."/>
            <person name="Sun Y."/>
            <person name="Lan Y."/>
            <person name="Juniper S.K."/>
            <person name="Young C.R."/>
            <person name="Angers B."/>
            <person name="Qian P.Y."/>
        </authorList>
    </citation>
    <scope>NUCLEOTIDE SEQUENCE</scope>
    <source>
        <strain evidence="1">P08H-3</strain>
    </source>
</reference>
<keyword evidence="2" id="KW-1185">Reference proteome</keyword>
<protein>
    <submittedName>
        <fullName evidence="1">Uncharacterized protein</fullName>
    </submittedName>
</protein>
<accession>A0AAD9MW05</accession>
<name>A0AAD9MW05_9ANNE</name>
<evidence type="ECO:0000313" key="2">
    <source>
        <dbReference type="Proteomes" id="UP001208570"/>
    </source>
</evidence>
<dbReference type="AlphaFoldDB" id="A0AAD9MW05"/>
<gene>
    <name evidence="1" type="ORF">LSH36_647g01003</name>
</gene>
<dbReference type="EMBL" id="JAODUP010000647">
    <property type="protein sequence ID" value="KAK2145916.1"/>
    <property type="molecule type" value="Genomic_DNA"/>
</dbReference>
<comment type="caution">
    <text evidence="1">The sequence shown here is derived from an EMBL/GenBank/DDBJ whole genome shotgun (WGS) entry which is preliminary data.</text>
</comment>
<organism evidence="1 2">
    <name type="scientific">Paralvinella palmiformis</name>
    <dbReference type="NCBI Taxonomy" id="53620"/>
    <lineage>
        <taxon>Eukaryota</taxon>
        <taxon>Metazoa</taxon>
        <taxon>Spiralia</taxon>
        <taxon>Lophotrochozoa</taxon>
        <taxon>Annelida</taxon>
        <taxon>Polychaeta</taxon>
        <taxon>Sedentaria</taxon>
        <taxon>Canalipalpata</taxon>
        <taxon>Terebellida</taxon>
        <taxon>Terebelliformia</taxon>
        <taxon>Alvinellidae</taxon>
        <taxon>Paralvinella</taxon>
    </lineage>
</organism>